<dbReference type="PANTHER" id="PTHR43272:SF33">
    <property type="entry name" value="AMP-BINDING DOMAIN-CONTAINING PROTEIN-RELATED"/>
    <property type="match status" value="1"/>
</dbReference>
<dbReference type="PROSITE" id="PS00455">
    <property type="entry name" value="AMP_BINDING"/>
    <property type="match status" value="1"/>
</dbReference>
<organism evidence="6 7">
    <name type="scientific">Echria macrotheca</name>
    <dbReference type="NCBI Taxonomy" id="438768"/>
    <lineage>
        <taxon>Eukaryota</taxon>
        <taxon>Fungi</taxon>
        <taxon>Dikarya</taxon>
        <taxon>Ascomycota</taxon>
        <taxon>Pezizomycotina</taxon>
        <taxon>Sordariomycetes</taxon>
        <taxon>Sordariomycetidae</taxon>
        <taxon>Sordariales</taxon>
        <taxon>Schizotheciaceae</taxon>
        <taxon>Echria</taxon>
    </lineage>
</organism>
<feature type="compositionally biased region" description="Pro residues" evidence="4">
    <location>
        <begin position="849"/>
        <end position="861"/>
    </location>
</feature>
<dbReference type="InterPro" id="IPR000873">
    <property type="entry name" value="AMP-dep_synth/lig_dom"/>
</dbReference>
<dbReference type="GO" id="GO:0005783">
    <property type="term" value="C:endoplasmic reticulum"/>
    <property type="evidence" value="ECO:0007669"/>
    <property type="project" value="TreeGrafter"/>
</dbReference>
<dbReference type="GO" id="GO:0016020">
    <property type="term" value="C:membrane"/>
    <property type="evidence" value="ECO:0007669"/>
    <property type="project" value="TreeGrafter"/>
</dbReference>
<dbReference type="InterPro" id="IPR001680">
    <property type="entry name" value="WD40_rpt"/>
</dbReference>
<evidence type="ECO:0000256" key="1">
    <source>
        <dbReference type="ARBA" id="ARBA00022741"/>
    </source>
</evidence>
<evidence type="ECO:0000313" key="7">
    <source>
        <dbReference type="Proteomes" id="UP001239445"/>
    </source>
</evidence>
<dbReference type="SUPFAM" id="SSF56801">
    <property type="entry name" value="Acetyl-CoA synthetase-like"/>
    <property type="match status" value="1"/>
</dbReference>
<dbReference type="GO" id="GO:0004467">
    <property type="term" value="F:long-chain fatty acid-CoA ligase activity"/>
    <property type="evidence" value="ECO:0007669"/>
    <property type="project" value="TreeGrafter"/>
</dbReference>
<sequence length="1758" mass="195271">MAPTRRETEAYIKTIAEPPPAGSPYALPIPGTERPNRTPIYRHWRFLNGPLLETYDPAHQTVHDLFEASVAHVPNSQCLGWRPWNPSTKTFEPKYTWITYSQVAERRKNLGAGIVELHKRVGVTDDKYGVGLWSQNRPEWQITELALLSQSLWPVSLYETLGPETSEYIMNHGALSCVVCSVNHIPTVLKLAPRVPTLKLIISLDPLDAGEPAGTSKQALLNASAAPLGLQIFSLADVEALGARSGRPMRPPKRDDIVTINYTSGTTGDPKGVLITHANAVAGISAARSADSVRPGDTHISYLPLAHIYGRMADQLALSAGARIGYFHGDITGLVEDMQILRPTGLFSVPRLFNRFNSAIQAATIESDGFKGALSRRVIDTKKANMQLGGGKAYNTHLLYDRIWTPKVLKGVGLDRARTMCSGSAQLDPDVHTFLRAAFGNNFVQGFGMTETYAVGTVQMKNDFTTGNIGGPCPSVELCIESVPDYEYTVEDKPNPRGELLMRGPVIFKEYFKNPEETAKTMEADGWFHTGDIVEVDSMGRFKIIDRKKNVLKLAQGEYISPERIENVYMGSTNIVATAFVHGDPKESTLVAVFGVDPLHFAPFASKVLKKPVSTTDRSELKAAASDPRVKGAFLKLLDQIGKSHKFNKFEMVKNCYLDLDPFTIENELLTPTLKLKRPQTAKAFRKEIDRMYEEIAAQETSKPKFAESSRGPEPPAKRRRLDNWQDPNVFLECAKHQVFPHVDRAIAQLPKTVNTDIIGELTVLFLTSDPTGFAQEYRRGNGTISADFERRLASLAVSYSRTLAQLSEYQTGPRPPETPVPVPRLPPSSVPRVEAAKKPYIPRHSTSPIPPPPIPRPLPAKPTRLQEVSTNGVGDAFSPILIDDSDDEKLPSLRPSAPQHGKGVAVPQPQAPKNEPKPNIQTPTQQPVRISGPAKHVAPVTAPTSLWFRSSRHPYITAQRRALVAGGNHKVFSSTDINSTLPVVYHVDFTHDELCRLRKAIREVLDLKSKKKKHVKSELGSLLRRNVGLHQDILDFIQNHNILPKRTRADITNVFRDLSLKHTAEEPLVLTLEKDDGNTAEVARSSRIDSLLFRREVSGVRSHRAMRRLVNFSNEFKVCREDDLALRAEWTDCAGDIITITWVSDDAFICGMTEHSDAHNQQYNKPGNLVLGSCSQGTVRAFPDHRIVRPIVDHGENGTEAMRQSQDPWLYSSVVASVYDAAHRRAFTSGFDRTVKIWDVGPGPSMRAIGEWKHGGNVNFVAASRHKSGMVATASDVATDAVRIYMINDDDPSGSPYRTFSCSRVTDAEGNTVSTEKWAYFPATMQWGVAEGVQHLLLVGYSPRSRTGDDSHIPEDRLKTGELCLWDGLTGERWRLTSATTQNVFEVLWHPTQHSFIAATSPLGLEPEDRPRVRTQIRIFRPSDHQEYGGKAFTPVQTLDCSASDINELTIMPNSFTYCYITAGCTDGNIYVWDTALGDKPIHVLRHGDCIEELFSGDREREDVGVKFTAWGTTMDRFYTGSSDGVVKVWNVRSVEKPLVRTLLEVPAQVSCGMFSPDRTKLLIGDASGRIFLLSLDEEGVKPAPYRTLTLPGGMGVKRIREPIPIIHHEEPPPPDFDAQGRPLEVETGHSRARAYLVSQQLQRHPDPTIGVVQGPRYAETGLYLPEAHLNRDPEQPLVADWPAIQLEDRKMFPAGIRGQFRPLRPVREAEGLEDRHTRNTALDLDISSLSLETRVELEDGGVDFALAEEYCFDYEA</sequence>
<comment type="caution">
    <text evidence="6">The sequence shown here is derived from an EMBL/GenBank/DDBJ whole genome shotgun (WGS) entry which is preliminary data.</text>
</comment>
<reference evidence="6" key="1">
    <citation type="submission" date="2023-06" db="EMBL/GenBank/DDBJ databases">
        <title>Genome-scale phylogeny and comparative genomics of the fungal order Sordariales.</title>
        <authorList>
            <consortium name="Lawrence Berkeley National Laboratory"/>
            <person name="Hensen N."/>
            <person name="Bonometti L."/>
            <person name="Westerberg I."/>
            <person name="Brannstrom I.O."/>
            <person name="Guillou S."/>
            <person name="Cros-Aarteil S."/>
            <person name="Calhoun S."/>
            <person name="Haridas S."/>
            <person name="Kuo A."/>
            <person name="Mondo S."/>
            <person name="Pangilinan J."/>
            <person name="Riley R."/>
            <person name="Labutti K."/>
            <person name="Andreopoulos B."/>
            <person name="Lipzen A."/>
            <person name="Chen C."/>
            <person name="Yanf M."/>
            <person name="Daum C."/>
            <person name="Ng V."/>
            <person name="Clum A."/>
            <person name="Steindorff A."/>
            <person name="Ohm R."/>
            <person name="Martin F."/>
            <person name="Silar P."/>
            <person name="Natvig D."/>
            <person name="Lalanne C."/>
            <person name="Gautier V."/>
            <person name="Ament-Velasquez S.L."/>
            <person name="Kruys A."/>
            <person name="Hutchinson M.I."/>
            <person name="Powell A.J."/>
            <person name="Barry K."/>
            <person name="Miller A.N."/>
            <person name="Grigoriev I.V."/>
            <person name="Debuchy R."/>
            <person name="Gladieux P."/>
            <person name="Thoren M.H."/>
            <person name="Johannesson H."/>
        </authorList>
    </citation>
    <scope>NUCLEOTIDE SEQUENCE</scope>
    <source>
        <strain evidence="6">PSN4</strain>
    </source>
</reference>
<dbReference type="InterPro" id="IPR042099">
    <property type="entry name" value="ANL_N_sf"/>
</dbReference>
<dbReference type="Gene3D" id="2.130.10.10">
    <property type="entry name" value="YVTN repeat-like/Quinoprotein amine dehydrogenase"/>
    <property type="match status" value="1"/>
</dbReference>
<dbReference type="SMART" id="SM00320">
    <property type="entry name" value="WD40"/>
    <property type="match status" value="5"/>
</dbReference>
<keyword evidence="2" id="KW-0067">ATP-binding</keyword>
<dbReference type="EMBL" id="MU839835">
    <property type="protein sequence ID" value="KAK1754581.1"/>
    <property type="molecule type" value="Genomic_DNA"/>
</dbReference>
<dbReference type="GO" id="GO:0005524">
    <property type="term" value="F:ATP binding"/>
    <property type="evidence" value="ECO:0007669"/>
    <property type="project" value="UniProtKB-KW"/>
</dbReference>
<proteinExistence type="predicted"/>
<name>A0AAJ0BEW0_9PEZI</name>
<feature type="compositionally biased region" description="Polar residues" evidence="4">
    <location>
        <begin position="920"/>
        <end position="929"/>
    </location>
</feature>
<evidence type="ECO:0000256" key="3">
    <source>
        <dbReference type="PROSITE-ProRule" id="PRU00221"/>
    </source>
</evidence>
<feature type="repeat" description="WD" evidence="3">
    <location>
        <begin position="1519"/>
        <end position="1541"/>
    </location>
</feature>
<evidence type="ECO:0000256" key="4">
    <source>
        <dbReference type="SAM" id="MobiDB-lite"/>
    </source>
</evidence>
<feature type="region of interest" description="Disordered" evidence="4">
    <location>
        <begin position="700"/>
        <end position="723"/>
    </location>
</feature>
<gene>
    <name evidence="6" type="ORF">QBC47DRAFT_402996</name>
</gene>
<dbReference type="InterPro" id="IPR036322">
    <property type="entry name" value="WD40_repeat_dom_sf"/>
</dbReference>
<evidence type="ECO:0000256" key="2">
    <source>
        <dbReference type="ARBA" id="ARBA00022840"/>
    </source>
</evidence>
<keyword evidence="7" id="KW-1185">Reference proteome</keyword>
<dbReference type="Gene3D" id="3.40.50.12780">
    <property type="entry name" value="N-terminal domain of ligase-like"/>
    <property type="match status" value="1"/>
</dbReference>
<feature type="compositionally biased region" description="Pro residues" evidence="4">
    <location>
        <begin position="814"/>
        <end position="830"/>
    </location>
</feature>
<dbReference type="Pfam" id="PF00400">
    <property type="entry name" value="WD40"/>
    <property type="match status" value="1"/>
</dbReference>
<protein>
    <submittedName>
        <fullName evidence="6">Long-chain acyl synthetase</fullName>
    </submittedName>
</protein>
<accession>A0AAJ0BEW0</accession>
<evidence type="ECO:0000259" key="5">
    <source>
        <dbReference type="Pfam" id="PF00501"/>
    </source>
</evidence>
<feature type="domain" description="AMP-dependent synthetase/ligase" evidence="5">
    <location>
        <begin position="93"/>
        <end position="512"/>
    </location>
</feature>
<dbReference type="Pfam" id="PF00501">
    <property type="entry name" value="AMP-binding"/>
    <property type="match status" value="1"/>
</dbReference>
<dbReference type="InterPro" id="IPR020845">
    <property type="entry name" value="AMP-binding_CS"/>
</dbReference>
<keyword evidence="3" id="KW-0853">WD repeat</keyword>
<dbReference type="PANTHER" id="PTHR43272">
    <property type="entry name" value="LONG-CHAIN-FATTY-ACID--COA LIGASE"/>
    <property type="match status" value="1"/>
</dbReference>
<dbReference type="PROSITE" id="PS50082">
    <property type="entry name" value="WD_REPEATS_2"/>
    <property type="match status" value="1"/>
</dbReference>
<dbReference type="SUPFAM" id="SSF50978">
    <property type="entry name" value="WD40 repeat-like"/>
    <property type="match status" value="1"/>
</dbReference>
<dbReference type="InterPro" id="IPR015943">
    <property type="entry name" value="WD40/YVTN_repeat-like_dom_sf"/>
</dbReference>
<feature type="region of interest" description="Disordered" evidence="4">
    <location>
        <begin position="809"/>
        <end position="931"/>
    </location>
</feature>
<dbReference type="Proteomes" id="UP001239445">
    <property type="component" value="Unassembled WGS sequence"/>
</dbReference>
<keyword evidence="1" id="KW-0547">Nucleotide-binding</keyword>
<evidence type="ECO:0000313" key="6">
    <source>
        <dbReference type="EMBL" id="KAK1754581.1"/>
    </source>
</evidence>